<evidence type="ECO:0000313" key="2">
    <source>
        <dbReference type="EMBL" id="BDT76562.1"/>
    </source>
</evidence>
<name>A0A9C7CZC6_9BURK</name>
<accession>A0A9C7CZC6</accession>
<feature type="transmembrane region" description="Helical" evidence="1">
    <location>
        <begin position="26"/>
        <end position="43"/>
    </location>
</feature>
<dbReference type="AlphaFoldDB" id="A0A9C7CZC6"/>
<reference evidence="2" key="1">
    <citation type="submission" date="2022-11" db="EMBL/GenBank/DDBJ databases">
        <title>Complete Genome Sequences of three Polynucleobacter sp. Subcluster PnecC Strains KF022, KF023, and KF032 Isolated from a Shallow Eutrophic Lake in Japan.</title>
        <authorList>
            <person name="Ogata Y."/>
            <person name="Watanabe K."/>
            <person name="Takemine S."/>
            <person name="Shindo C."/>
            <person name="Kurokawa R."/>
            <person name="Suda W."/>
        </authorList>
    </citation>
    <scope>NUCLEOTIDE SEQUENCE</scope>
    <source>
        <strain evidence="2">KF023</strain>
    </source>
</reference>
<keyword evidence="1" id="KW-0812">Transmembrane</keyword>
<organism evidence="2">
    <name type="scientific">Polynucleobacter yangtzensis</name>
    <dbReference type="NCBI Taxonomy" id="1743159"/>
    <lineage>
        <taxon>Bacteria</taxon>
        <taxon>Pseudomonadati</taxon>
        <taxon>Pseudomonadota</taxon>
        <taxon>Betaproteobacteria</taxon>
        <taxon>Burkholderiales</taxon>
        <taxon>Burkholderiaceae</taxon>
        <taxon>Polynucleobacter</taxon>
    </lineage>
</organism>
<proteinExistence type="predicted"/>
<protein>
    <submittedName>
        <fullName evidence="2">Uncharacterized protein</fullName>
    </submittedName>
</protein>
<keyword evidence="1" id="KW-1133">Transmembrane helix</keyword>
<sequence>MCYFHPLHILKEAPYIQLTKKLGGDVFSWLILVIIKLMTNISINRDILQNKNAGNLPKIRARTKKGLTLKINLLKTIFIYASEILGHITLVHPSGMMVLRFKPAAQRHGYSIESIGKVFEASRNLITPSFTTTQKDDVAELVARDLAGDELDKVYGAISEDGSYRQNPLL</sequence>
<gene>
    <name evidence="2" type="ORF">PKF023_03650</name>
</gene>
<dbReference type="Proteomes" id="UP001211097">
    <property type="component" value="Chromosome"/>
</dbReference>
<keyword evidence="1" id="KW-0472">Membrane</keyword>
<dbReference type="EMBL" id="AP026973">
    <property type="protein sequence ID" value="BDT76562.1"/>
    <property type="molecule type" value="Genomic_DNA"/>
</dbReference>
<evidence type="ECO:0000256" key="1">
    <source>
        <dbReference type="SAM" id="Phobius"/>
    </source>
</evidence>
<dbReference type="KEGG" id="pyt:PKF023_03650"/>